<sequence>MKLPYPPPPPSARPFHFKVPRREIPAGFSAPSKVGWKIPAPRFPETMSTITIARFDNHKTFNSQPSYSIGETSAGDSVAQECRASDGQHDRSCGKDGGSLGQETCPIAVLATFVPADTYRLMMEHHPTIPDVRSSTHYAPPATDCGAMFWYLIRDEGCSPVHAISIARFAFSNVTSATEKFAASFSQLGPKSLPIISWKLLLLKELDMLITTQTTHFKSTGYHQYSRQVSAGLKSAAVHIYSLQVSVSVPEKSAC</sequence>
<accession>A0A8H7T2F6</accession>
<dbReference type="EMBL" id="JAFJYH010000510">
    <property type="protein sequence ID" value="KAG4411173.1"/>
    <property type="molecule type" value="Genomic_DNA"/>
</dbReference>
<gene>
    <name evidence="1" type="ORF">IFR04_015685</name>
</gene>
<evidence type="ECO:0000313" key="2">
    <source>
        <dbReference type="Proteomes" id="UP000664132"/>
    </source>
</evidence>
<dbReference type="Proteomes" id="UP000664132">
    <property type="component" value="Unassembled WGS sequence"/>
</dbReference>
<dbReference type="OrthoDB" id="3570520at2759"/>
<protein>
    <submittedName>
        <fullName evidence="1">Uncharacterized protein</fullName>
    </submittedName>
</protein>
<reference evidence="1" key="1">
    <citation type="submission" date="2021-02" db="EMBL/GenBank/DDBJ databases">
        <title>Genome sequence Cadophora malorum strain M34.</title>
        <authorList>
            <person name="Stefanovic E."/>
            <person name="Vu D."/>
            <person name="Scully C."/>
            <person name="Dijksterhuis J."/>
            <person name="Roader J."/>
            <person name="Houbraken J."/>
        </authorList>
    </citation>
    <scope>NUCLEOTIDE SEQUENCE</scope>
    <source>
        <strain evidence="1">M34</strain>
    </source>
</reference>
<name>A0A8H7T2F6_9HELO</name>
<evidence type="ECO:0000313" key="1">
    <source>
        <dbReference type="EMBL" id="KAG4411173.1"/>
    </source>
</evidence>
<dbReference type="AlphaFoldDB" id="A0A8H7T2F6"/>
<organism evidence="1 2">
    <name type="scientific">Cadophora malorum</name>
    <dbReference type="NCBI Taxonomy" id="108018"/>
    <lineage>
        <taxon>Eukaryota</taxon>
        <taxon>Fungi</taxon>
        <taxon>Dikarya</taxon>
        <taxon>Ascomycota</taxon>
        <taxon>Pezizomycotina</taxon>
        <taxon>Leotiomycetes</taxon>
        <taxon>Helotiales</taxon>
        <taxon>Ploettnerulaceae</taxon>
        <taxon>Cadophora</taxon>
    </lineage>
</organism>
<keyword evidence="2" id="KW-1185">Reference proteome</keyword>
<proteinExistence type="predicted"/>
<comment type="caution">
    <text evidence="1">The sequence shown here is derived from an EMBL/GenBank/DDBJ whole genome shotgun (WGS) entry which is preliminary data.</text>
</comment>